<dbReference type="Pfam" id="PF01618">
    <property type="entry name" value="MotA_ExbB"/>
    <property type="match status" value="1"/>
</dbReference>
<evidence type="ECO:0000313" key="17">
    <source>
        <dbReference type="Proteomes" id="UP000734218"/>
    </source>
</evidence>
<dbReference type="PANTHER" id="PTHR30625">
    <property type="entry name" value="PROTEIN TOLQ"/>
    <property type="match status" value="1"/>
</dbReference>
<comment type="similarity">
    <text evidence="12">Belongs to the exbB/tolQ family.</text>
</comment>
<keyword evidence="4 12" id="KW-0813">Transport</keyword>
<name>A0ABX0XNS3_9SPHN</name>
<evidence type="ECO:0000256" key="11">
    <source>
        <dbReference type="ARBA" id="ARBA00024816"/>
    </source>
</evidence>
<evidence type="ECO:0000256" key="8">
    <source>
        <dbReference type="ARBA" id="ARBA00022927"/>
    </source>
</evidence>
<evidence type="ECO:0000256" key="13">
    <source>
        <dbReference type="SAM" id="MobiDB-lite"/>
    </source>
</evidence>
<sequence length="297" mass="30267">MLIHLLASAAAAAPGGAEANPYGLGAALREGGLIAQGTFTILVGMSIFSFYILFTKLFEQQKIINQGKRVRASFWNNTNLREGAGKLEANSAYRQIVDDGLVAQDQHGKLTDPVDQHDWMLSSLARSQATINSKLGGGLAFLATVGATAPFIGLFGTVVGIYRALIRIGASGQASIDAVAGPVGEALIMTALGLVVAVPAVLAYNWLQRRNKHIAEDLGAFSNDLHGYMVSGGAVRPAVRSGTARPATTGTATGSTATRPATPGAASPTGAGAPVGGARGATTTAGQTGGVQTKPNS</sequence>
<evidence type="ECO:0000256" key="14">
    <source>
        <dbReference type="SAM" id="Phobius"/>
    </source>
</evidence>
<protein>
    <recommendedName>
        <fullName evidence="3">Biopolymer transport protein ExbB</fullName>
    </recommendedName>
</protein>
<keyword evidence="5" id="KW-1003">Cell membrane</keyword>
<comment type="caution">
    <text evidence="16">The sequence shown here is derived from an EMBL/GenBank/DDBJ whole genome shotgun (WGS) entry which is preliminary data.</text>
</comment>
<evidence type="ECO:0000256" key="7">
    <source>
        <dbReference type="ARBA" id="ARBA00022692"/>
    </source>
</evidence>
<keyword evidence="9 14" id="KW-1133">Transmembrane helix</keyword>
<evidence type="ECO:0000256" key="12">
    <source>
        <dbReference type="RuleBase" id="RU004057"/>
    </source>
</evidence>
<comment type="subcellular location">
    <subcellularLocation>
        <location evidence="1">Cell inner membrane</location>
        <topology evidence="1">Multi-pass membrane protein</topology>
    </subcellularLocation>
    <subcellularLocation>
        <location evidence="12">Membrane</location>
        <topology evidence="12">Multi-pass membrane protein</topology>
    </subcellularLocation>
</comment>
<evidence type="ECO:0000256" key="1">
    <source>
        <dbReference type="ARBA" id="ARBA00004429"/>
    </source>
</evidence>
<feature type="transmembrane region" description="Helical" evidence="14">
    <location>
        <begin position="139"/>
        <end position="166"/>
    </location>
</feature>
<keyword evidence="17" id="KW-1185">Reference proteome</keyword>
<evidence type="ECO:0000256" key="3">
    <source>
        <dbReference type="ARBA" id="ARBA00022093"/>
    </source>
</evidence>
<feature type="transmembrane region" description="Helical" evidence="14">
    <location>
        <begin position="35"/>
        <end position="54"/>
    </location>
</feature>
<evidence type="ECO:0000256" key="10">
    <source>
        <dbReference type="ARBA" id="ARBA00023136"/>
    </source>
</evidence>
<accession>A0ABX0XNS3</accession>
<keyword evidence="8 12" id="KW-0653">Protein transport</keyword>
<dbReference type="PANTHER" id="PTHR30625:SF14">
    <property type="entry name" value="BIOPOLYMER TRANSPORT PROTEIN EXBB"/>
    <property type="match status" value="1"/>
</dbReference>
<evidence type="ECO:0000256" key="5">
    <source>
        <dbReference type="ARBA" id="ARBA00022475"/>
    </source>
</evidence>
<proteinExistence type="inferred from homology"/>
<evidence type="ECO:0000256" key="4">
    <source>
        <dbReference type="ARBA" id="ARBA00022448"/>
    </source>
</evidence>
<evidence type="ECO:0000256" key="2">
    <source>
        <dbReference type="ARBA" id="ARBA00011471"/>
    </source>
</evidence>
<keyword evidence="10 14" id="KW-0472">Membrane</keyword>
<feature type="domain" description="MotA/TolQ/ExbB proton channel" evidence="15">
    <location>
        <begin position="114"/>
        <end position="216"/>
    </location>
</feature>
<comment type="subunit">
    <text evidence="2">The accessory proteins ExbB and ExbD seem to form a complex with TonB.</text>
</comment>
<evidence type="ECO:0000313" key="16">
    <source>
        <dbReference type="EMBL" id="NJC34340.1"/>
    </source>
</evidence>
<organism evidence="16 17">
    <name type="scientific">Sphingomonas jejuensis</name>
    <dbReference type="NCBI Taxonomy" id="904715"/>
    <lineage>
        <taxon>Bacteria</taxon>
        <taxon>Pseudomonadati</taxon>
        <taxon>Pseudomonadota</taxon>
        <taxon>Alphaproteobacteria</taxon>
        <taxon>Sphingomonadales</taxon>
        <taxon>Sphingomonadaceae</taxon>
        <taxon>Sphingomonas</taxon>
    </lineage>
</organism>
<dbReference type="InterPro" id="IPR002898">
    <property type="entry name" value="MotA_ExbB_proton_chnl"/>
</dbReference>
<dbReference type="InterPro" id="IPR050790">
    <property type="entry name" value="ExbB/TolQ_transport"/>
</dbReference>
<reference evidence="16 17" key="1">
    <citation type="submission" date="2020-03" db="EMBL/GenBank/DDBJ databases">
        <title>Genomic Encyclopedia of Type Strains, Phase IV (KMG-IV): sequencing the most valuable type-strain genomes for metagenomic binning, comparative biology and taxonomic classification.</title>
        <authorList>
            <person name="Goeker M."/>
        </authorList>
    </citation>
    <scope>NUCLEOTIDE SEQUENCE [LARGE SCALE GENOMIC DNA]</scope>
    <source>
        <strain evidence="16 17">DSM 27651</strain>
    </source>
</reference>
<comment type="function">
    <text evidence="11">Involved in the TonB-dependent energy-dependent transport of various receptor-bound substrates. Protects ExbD from proteolytic degradation and functionally stabilizes TonB.</text>
</comment>
<evidence type="ECO:0000256" key="6">
    <source>
        <dbReference type="ARBA" id="ARBA00022519"/>
    </source>
</evidence>
<keyword evidence="6" id="KW-0997">Cell inner membrane</keyword>
<gene>
    <name evidence="16" type="ORF">GGR88_001814</name>
</gene>
<dbReference type="RefSeq" id="WP_167954191.1">
    <property type="nucleotide sequence ID" value="NZ_JAATJE010000001.1"/>
</dbReference>
<dbReference type="EMBL" id="JAATJE010000001">
    <property type="protein sequence ID" value="NJC34340.1"/>
    <property type="molecule type" value="Genomic_DNA"/>
</dbReference>
<evidence type="ECO:0000256" key="9">
    <source>
        <dbReference type="ARBA" id="ARBA00022989"/>
    </source>
</evidence>
<feature type="transmembrane region" description="Helical" evidence="14">
    <location>
        <begin position="186"/>
        <end position="207"/>
    </location>
</feature>
<evidence type="ECO:0000259" key="15">
    <source>
        <dbReference type="Pfam" id="PF01618"/>
    </source>
</evidence>
<dbReference type="Proteomes" id="UP000734218">
    <property type="component" value="Unassembled WGS sequence"/>
</dbReference>
<keyword evidence="7 14" id="KW-0812">Transmembrane</keyword>
<feature type="compositionally biased region" description="Low complexity" evidence="13">
    <location>
        <begin position="280"/>
        <end position="297"/>
    </location>
</feature>
<feature type="region of interest" description="Disordered" evidence="13">
    <location>
        <begin position="239"/>
        <end position="297"/>
    </location>
</feature>
<feature type="compositionally biased region" description="Low complexity" evidence="13">
    <location>
        <begin position="242"/>
        <end position="272"/>
    </location>
</feature>